<reference evidence="3" key="1">
    <citation type="submission" date="2015-11" db="EMBL/GenBank/DDBJ databases">
        <title>De novo transcriptome assembly of four potential Pierce s Disease insect vectors from Arizona vineyards.</title>
        <authorList>
            <person name="Tassone E.E."/>
        </authorList>
    </citation>
    <scope>NUCLEOTIDE SEQUENCE</scope>
</reference>
<keyword evidence="1" id="KW-0175">Coiled coil</keyword>
<dbReference type="AlphaFoldDB" id="A0A1B6K1B5"/>
<organism evidence="3">
    <name type="scientific">Homalodisca liturata</name>
    <dbReference type="NCBI Taxonomy" id="320908"/>
    <lineage>
        <taxon>Eukaryota</taxon>
        <taxon>Metazoa</taxon>
        <taxon>Ecdysozoa</taxon>
        <taxon>Arthropoda</taxon>
        <taxon>Hexapoda</taxon>
        <taxon>Insecta</taxon>
        <taxon>Pterygota</taxon>
        <taxon>Neoptera</taxon>
        <taxon>Paraneoptera</taxon>
        <taxon>Hemiptera</taxon>
        <taxon>Auchenorrhyncha</taxon>
        <taxon>Membracoidea</taxon>
        <taxon>Cicadellidae</taxon>
        <taxon>Cicadellinae</taxon>
        <taxon>Proconiini</taxon>
        <taxon>Homalodisca</taxon>
    </lineage>
</organism>
<feature type="coiled-coil region" evidence="1">
    <location>
        <begin position="58"/>
        <end position="99"/>
    </location>
</feature>
<gene>
    <name evidence="3" type="ORF">g.6052</name>
</gene>
<dbReference type="EMBL" id="GECU01002472">
    <property type="protein sequence ID" value="JAT05235.1"/>
    <property type="molecule type" value="Transcribed_RNA"/>
</dbReference>
<sequence>MYFTCLSFLLITFRQFFVGSLQSVLVSYFIVLVCKTVSGRFALMEETNDEDIGELFEEDKSRKRIRELEQELERTTNQLLEARNQLNTLMSELTKYKRIHGQLSWAIVRQCENIAAAESQTPPQPPPPPPLPPLLDTVSYSGSVASGDSIRLSTESDDWDADAPVPSLPEDVVPGSVEVEDDGWETTEEGEFGLEPVSTPDTESDLTTLLINVNTRTHISEIFRQWSNTAV</sequence>
<name>A0A1B6K1B5_9HEMI</name>
<proteinExistence type="predicted"/>
<evidence type="ECO:0000256" key="2">
    <source>
        <dbReference type="SAM" id="MobiDB-lite"/>
    </source>
</evidence>
<accession>A0A1B6K1B5</accession>
<feature type="region of interest" description="Disordered" evidence="2">
    <location>
        <begin position="147"/>
        <end position="175"/>
    </location>
</feature>
<evidence type="ECO:0000313" key="3">
    <source>
        <dbReference type="EMBL" id="JAT05235.1"/>
    </source>
</evidence>
<evidence type="ECO:0000256" key="1">
    <source>
        <dbReference type="SAM" id="Coils"/>
    </source>
</evidence>
<dbReference type="CDD" id="cd14686">
    <property type="entry name" value="bZIP"/>
    <property type="match status" value="1"/>
</dbReference>
<protein>
    <submittedName>
        <fullName evidence="3">Uncharacterized protein</fullName>
    </submittedName>
</protein>